<dbReference type="EMBL" id="CP009620">
    <property type="protein sequence ID" value="AIW22780.1"/>
    <property type="molecule type" value="Genomic_DNA"/>
</dbReference>
<dbReference type="InterPro" id="IPR012577">
    <property type="entry name" value="NIPSNAP"/>
</dbReference>
<keyword evidence="2" id="KW-0614">Plasmid</keyword>
<name>A0AAN0SI87_9VIBR</name>
<dbReference type="KEGG" id="vcy:IX92_27395"/>
<dbReference type="RefSeq" id="WP_043011658.1">
    <property type="nucleotide sequence ID" value="NZ_CP009620.1"/>
</dbReference>
<dbReference type="AlphaFoldDB" id="A0AAN0SI87"/>
<organism evidence="2 3">
    <name type="scientific">Vibrio coralliilyticus</name>
    <dbReference type="NCBI Taxonomy" id="190893"/>
    <lineage>
        <taxon>Bacteria</taxon>
        <taxon>Pseudomonadati</taxon>
        <taxon>Pseudomonadota</taxon>
        <taxon>Gammaproteobacteria</taxon>
        <taxon>Vibrionales</taxon>
        <taxon>Vibrionaceae</taxon>
        <taxon>Vibrio</taxon>
    </lineage>
</organism>
<evidence type="ECO:0000313" key="2">
    <source>
        <dbReference type="EMBL" id="AIW22780.1"/>
    </source>
</evidence>
<geneLocation type="plasmid" evidence="2 3">
    <name>p319</name>
</geneLocation>
<evidence type="ECO:0000259" key="1">
    <source>
        <dbReference type="Pfam" id="PF07978"/>
    </source>
</evidence>
<dbReference type="Gene3D" id="3.30.70.100">
    <property type="match status" value="1"/>
</dbReference>
<reference evidence="2 3" key="1">
    <citation type="submission" date="2014-10" db="EMBL/GenBank/DDBJ databases">
        <title>The Complete Genome Sequence for the Shellfish Pathogen Vibrio coralliilyticus RE98 Isolated from a Shellfish Hatchery.</title>
        <authorList>
            <person name="Richards G.P."/>
            <person name="Bono J.L."/>
            <person name="Watson M.A."/>
            <person name="Needleman D.S."/>
        </authorList>
    </citation>
    <scope>NUCLEOTIDE SEQUENCE [LARGE SCALE GENOMIC DNA]</scope>
    <source>
        <strain evidence="2 3">RE98</strain>
        <plasmid evidence="2 3">p319</plasmid>
    </source>
</reference>
<proteinExistence type="predicted"/>
<gene>
    <name evidence="2" type="ORF">IX92_27395</name>
</gene>
<keyword evidence="3" id="KW-1185">Reference proteome</keyword>
<dbReference type="Pfam" id="PF07978">
    <property type="entry name" value="NIPSNAP"/>
    <property type="match status" value="1"/>
</dbReference>
<dbReference type="InterPro" id="IPR011008">
    <property type="entry name" value="Dimeric_a/b-barrel"/>
</dbReference>
<feature type="domain" description="NIPSNAP" evidence="1">
    <location>
        <begin position="6"/>
        <end position="101"/>
    </location>
</feature>
<dbReference type="SUPFAM" id="SSF54909">
    <property type="entry name" value="Dimeric alpha+beta barrel"/>
    <property type="match status" value="1"/>
</dbReference>
<dbReference type="Proteomes" id="UP000030081">
    <property type="component" value="Plasmid p319"/>
</dbReference>
<evidence type="ECO:0000313" key="3">
    <source>
        <dbReference type="Proteomes" id="UP000030081"/>
    </source>
</evidence>
<sequence>MTITCFIEYRIDPFQREAFAHYAEQWGDIIPQCGGDLLGYFLPHEGTNDRAYSLISFPNLAAYERYRERLVRSEAGRDNFQFAHAEQFIKQEKRTFLRVLPATYMRRAEGDVHDCCNI</sequence>
<protein>
    <submittedName>
        <fullName evidence="2">NIPSNAP domain-containing protein</fullName>
    </submittedName>
</protein>
<accession>A0AAN0SI87</accession>